<evidence type="ECO:0000313" key="3">
    <source>
        <dbReference type="Proteomes" id="UP000543224"/>
    </source>
</evidence>
<comment type="caution">
    <text evidence="2">The sequence shown here is derived from an EMBL/GenBank/DDBJ whole genome shotgun (WGS) entry which is preliminary data.</text>
</comment>
<feature type="domain" description="DNA integrity scanning DisA linker region" evidence="1">
    <location>
        <begin position="1"/>
        <end position="86"/>
    </location>
</feature>
<name>A0A6V8P6U1_9ACTN</name>
<gene>
    <name evidence="2" type="ORF">HKBW3S25_01991</name>
</gene>
<evidence type="ECO:0000259" key="1">
    <source>
        <dbReference type="Pfam" id="PF10635"/>
    </source>
</evidence>
<organism evidence="2 3">
    <name type="scientific">Candidatus Hakubella thermalkaliphila</name>
    <dbReference type="NCBI Taxonomy" id="2754717"/>
    <lineage>
        <taxon>Bacteria</taxon>
        <taxon>Bacillati</taxon>
        <taxon>Actinomycetota</taxon>
        <taxon>Actinomycetota incertae sedis</taxon>
        <taxon>Candidatus Hakubellales</taxon>
        <taxon>Candidatus Hakubellaceae</taxon>
        <taxon>Candidatus Hakubella</taxon>
    </lineage>
</organism>
<evidence type="ECO:0000313" key="2">
    <source>
        <dbReference type="EMBL" id="GFP26496.1"/>
    </source>
</evidence>
<dbReference type="Proteomes" id="UP000543224">
    <property type="component" value="Unassembled WGS sequence"/>
</dbReference>
<dbReference type="Gene3D" id="1.20.1260.110">
    <property type="entry name" value="DNA integrity scanning linker region"/>
    <property type="match status" value="1"/>
</dbReference>
<reference evidence="2 3" key="1">
    <citation type="journal article" date="2020" name="Front. Microbiol.">
        <title>Single-cell genomics of novel Actinobacteria with the Wood-Ljungdahl pathway discovered in a serpentinizing system.</title>
        <authorList>
            <person name="Merino N."/>
            <person name="Kawai M."/>
            <person name="Boyd E.S."/>
            <person name="Colman D.R."/>
            <person name="McGlynn S.E."/>
            <person name="Nealson K.H."/>
            <person name="Kurokawa K."/>
            <person name="Hongoh Y."/>
        </authorList>
    </citation>
    <scope>NUCLEOTIDE SEQUENCE [LARGE SCALE GENOMIC DNA]</scope>
    <source>
        <strain evidence="2 3">S25</strain>
    </source>
</reference>
<dbReference type="InterPro" id="IPR038331">
    <property type="entry name" value="DisA_sf"/>
</dbReference>
<dbReference type="InterPro" id="IPR018906">
    <property type="entry name" value="DNA_integrity_scan_DisA_link"/>
</dbReference>
<sequence length="92" mass="10424">MGLRISTELERDICELGTEGRLIEMQLNELMGTVVDDHAILIKASGVSDSPKRIREIRDTLAQRRPTELLSLSDIADMLGYPTEVKLMERIR</sequence>
<proteinExistence type="predicted"/>
<accession>A0A6V8P6U1</accession>
<dbReference type="Pfam" id="PF10635">
    <property type="entry name" value="DisA-linker"/>
    <property type="match status" value="1"/>
</dbReference>
<dbReference type="EMBL" id="BLRX01000653">
    <property type="protein sequence ID" value="GFP26496.1"/>
    <property type="molecule type" value="Genomic_DNA"/>
</dbReference>
<protein>
    <submittedName>
        <fullName evidence="2">Diadenylate cyclase</fullName>
    </submittedName>
</protein>
<dbReference type="AlphaFoldDB" id="A0A6V8P6U1"/>